<sequence>MIDLEAQVYGVEVERLGDIYYCTSLGLENIAIMDYVLVQTENGIEVGKIILGPKMMKFEELGYEPKAILRKLNEEDKNVWLQNEEKAKEVTEYASQVAKELGLKMRILESRFTFDGTKLIIFFGADIRVDFRELVKILAKKYKVRIELKQVGIRDEVKKIGSLGLCGQEACCCRFLRDFSSIKMELAKTQQMMINTAKISGRCGKLICCLKYENEFYQEVLKNVPNENSIIEYEGGPAKVVTVNVFLKEVTLQVIEENQPILIKVPFSYFNNYSLKKISDEADNDELYDENIFNDDDFN</sequence>
<dbReference type="OrthoDB" id="9779344at2"/>
<dbReference type="EMBL" id="LN824141">
    <property type="protein sequence ID" value="CEP78697.1"/>
    <property type="molecule type" value="Genomic_DNA"/>
</dbReference>
<dbReference type="PANTHER" id="PTHR43830">
    <property type="entry name" value="PROTEIN PSP1"/>
    <property type="match status" value="1"/>
</dbReference>
<dbReference type="Proteomes" id="UP000032809">
    <property type="component" value="Chromosome I"/>
</dbReference>
<reference evidence="3" key="1">
    <citation type="submission" date="2014-11" db="EMBL/GenBank/DDBJ databases">
        <authorList>
            <person name="Wibberg D."/>
        </authorList>
    </citation>
    <scope>NUCLEOTIDE SEQUENCE [LARGE SCALE GENOMIC DNA]</scope>
    <source>
        <strain evidence="3">L3</strain>
    </source>
</reference>
<accession>A0A0C7NS76</accession>
<dbReference type="PROSITE" id="PS51411">
    <property type="entry name" value="PSP1_C"/>
    <property type="match status" value="1"/>
</dbReference>
<dbReference type="Pfam" id="PF04468">
    <property type="entry name" value="PSP1"/>
    <property type="match status" value="1"/>
</dbReference>
<dbReference type="STRING" id="1006576.DTL3_1403"/>
<dbReference type="GO" id="GO:0005737">
    <property type="term" value="C:cytoplasm"/>
    <property type="evidence" value="ECO:0007669"/>
    <property type="project" value="TreeGrafter"/>
</dbReference>
<dbReference type="InterPro" id="IPR047767">
    <property type="entry name" value="PSP1-like"/>
</dbReference>
<dbReference type="NCBIfam" id="NF041131">
    <property type="entry name" value="RicT_YaaT_fam"/>
    <property type="match status" value="1"/>
</dbReference>
<dbReference type="KEGG" id="dtn:DTL3_1403"/>
<dbReference type="PATRIC" id="fig|1006576.9.peg.1400"/>
<evidence type="ECO:0000313" key="2">
    <source>
        <dbReference type="EMBL" id="CEP78697.1"/>
    </source>
</evidence>
<keyword evidence="3" id="KW-1185">Reference proteome</keyword>
<evidence type="ECO:0000313" key="3">
    <source>
        <dbReference type="Proteomes" id="UP000032809"/>
    </source>
</evidence>
<dbReference type="PANTHER" id="PTHR43830:SF3">
    <property type="entry name" value="PROTEIN PSP1"/>
    <property type="match status" value="1"/>
</dbReference>
<dbReference type="InterPro" id="IPR007557">
    <property type="entry name" value="PSP1_C"/>
</dbReference>
<gene>
    <name evidence="2" type="ORF">DTL3_1403</name>
</gene>
<name>A0A0C7NS76_DEFTU</name>
<protein>
    <submittedName>
        <fullName evidence="2">PSP1 domain-containing protein</fullName>
    </submittedName>
</protein>
<evidence type="ECO:0000259" key="1">
    <source>
        <dbReference type="PROSITE" id="PS51411"/>
    </source>
</evidence>
<proteinExistence type="predicted"/>
<dbReference type="RefSeq" id="WP_045088093.1">
    <property type="nucleotide sequence ID" value="NZ_LN824141.1"/>
</dbReference>
<feature type="domain" description="PSP1 C-terminal" evidence="1">
    <location>
        <begin position="66"/>
        <end position="151"/>
    </location>
</feature>
<dbReference type="AlphaFoldDB" id="A0A0C7NS76"/>
<organism evidence="2 3">
    <name type="scientific">Defluviitoga tunisiensis</name>
    <dbReference type="NCBI Taxonomy" id="1006576"/>
    <lineage>
        <taxon>Bacteria</taxon>
        <taxon>Thermotogati</taxon>
        <taxon>Thermotogota</taxon>
        <taxon>Thermotogae</taxon>
        <taxon>Petrotogales</taxon>
        <taxon>Petrotogaceae</taxon>
        <taxon>Defluviitoga</taxon>
    </lineage>
</organism>
<dbReference type="HOGENOM" id="CLU_033149_2_0_0"/>